<evidence type="ECO:0000256" key="5">
    <source>
        <dbReference type="ARBA" id="ARBA00023163"/>
    </source>
</evidence>
<keyword evidence="5" id="KW-0804">Transcription</keyword>
<dbReference type="GO" id="GO:0003677">
    <property type="term" value="F:DNA binding"/>
    <property type="evidence" value="ECO:0007669"/>
    <property type="project" value="UniProtKB-KW"/>
</dbReference>
<dbReference type="PANTHER" id="PTHR35401">
    <property type="entry name" value="COPG FAMILY HELIX-TURN-HELIX PROTEIN-RELATED-RELATED"/>
    <property type="match status" value="1"/>
</dbReference>
<keyword evidence="4" id="KW-0238">DNA-binding</keyword>
<proteinExistence type="inferred from homology"/>
<accession>A0A841KEX1</accession>
<evidence type="ECO:0000256" key="3">
    <source>
        <dbReference type="ARBA" id="ARBA00023015"/>
    </source>
</evidence>
<dbReference type="GO" id="GO:0006355">
    <property type="term" value="P:regulation of DNA-templated transcription"/>
    <property type="evidence" value="ECO:0007669"/>
    <property type="project" value="InterPro"/>
</dbReference>
<keyword evidence="8" id="KW-1185">Reference proteome</keyword>
<dbReference type="RefSeq" id="WP_183336661.1">
    <property type="nucleotide sequence ID" value="NZ_BMHX01000013.1"/>
</dbReference>
<keyword evidence="1" id="KW-0678">Repressor</keyword>
<evidence type="ECO:0000256" key="4">
    <source>
        <dbReference type="ARBA" id="ARBA00023125"/>
    </source>
</evidence>
<dbReference type="InterPro" id="IPR010985">
    <property type="entry name" value="Ribbon_hlx_hlx"/>
</dbReference>
<comment type="caution">
    <text evidence="7">The sequence shown here is derived from an EMBL/GenBank/DDBJ whole genome shotgun (WGS) entry which is preliminary data.</text>
</comment>
<keyword evidence="2" id="KW-1277">Toxin-antitoxin system</keyword>
<evidence type="ECO:0000256" key="1">
    <source>
        <dbReference type="ARBA" id="ARBA00022491"/>
    </source>
</evidence>
<dbReference type="Proteomes" id="UP000588017">
    <property type="component" value="Unassembled WGS sequence"/>
</dbReference>
<dbReference type="PANTHER" id="PTHR35401:SF1">
    <property type="entry name" value="CYTOPLASMIC PROTEIN"/>
    <property type="match status" value="1"/>
</dbReference>
<comment type="similarity">
    <text evidence="6">Belongs to the TacA antitoxin family.</text>
</comment>
<dbReference type="AlphaFoldDB" id="A0A841KEX1"/>
<sequence length="91" mass="10436">MPVAEAKSERIEVRTTPTMKALLQRAATFSHKNVTEFLLEAGIRAAEEALVDRRMFRLDDAQWQTFQDVLDRPVQSKPRLARLLAKRSALE</sequence>
<gene>
    <name evidence="7" type="ORF">HNQ73_003527</name>
</gene>
<dbReference type="EMBL" id="JACHEH010000014">
    <property type="protein sequence ID" value="MBB6169872.1"/>
    <property type="molecule type" value="Genomic_DNA"/>
</dbReference>
<protein>
    <submittedName>
        <fullName evidence="7">Uncharacterized protein (DUF1778 family)</fullName>
    </submittedName>
</protein>
<dbReference type="Pfam" id="PF08681">
    <property type="entry name" value="TacA1"/>
    <property type="match status" value="1"/>
</dbReference>
<name>A0A841KEX1_9HYPH</name>
<dbReference type="InterPro" id="IPR014795">
    <property type="entry name" value="TacA_1-like"/>
</dbReference>
<dbReference type="SUPFAM" id="SSF47598">
    <property type="entry name" value="Ribbon-helix-helix"/>
    <property type="match status" value="1"/>
</dbReference>
<reference evidence="7 8" key="1">
    <citation type="submission" date="2020-08" db="EMBL/GenBank/DDBJ databases">
        <title>Genomic Encyclopedia of Type Strains, Phase IV (KMG-IV): sequencing the most valuable type-strain genomes for metagenomic binning, comparative biology and taxonomic classification.</title>
        <authorList>
            <person name="Goeker M."/>
        </authorList>
    </citation>
    <scope>NUCLEOTIDE SEQUENCE [LARGE SCALE GENOMIC DNA]</scope>
    <source>
        <strain evidence="7 8">DSM 101465</strain>
    </source>
</reference>
<organism evidence="7 8">
    <name type="scientific">Chelatococcus composti</name>
    <dbReference type="NCBI Taxonomy" id="1743235"/>
    <lineage>
        <taxon>Bacteria</taxon>
        <taxon>Pseudomonadati</taxon>
        <taxon>Pseudomonadota</taxon>
        <taxon>Alphaproteobacteria</taxon>
        <taxon>Hyphomicrobiales</taxon>
        <taxon>Chelatococcaceae</taxon>
        <taxon>Chelatococcus</taxon>
    </lineage>
</organism>
<dbReference type="Gene3D" id="1.20.5.780">
    <property type="entry name" value="Single helix bin"/>
    <property type="match status" value="1"/>
</dbReference>
<evidence type="ECO:0000256" key="6">
    <source>
        <dbReference type="ARBA" id="ARBA00049988"/>
    </source>
</evidence>
<evidence type="ECO:0000313" key="7">
    <source>
        <dbReference type="EMBL" id="MBB6169872.1"/>
    </source>
</evidence>
<evidence type="ECO:0000313" key="8">
    <source>
        <dbReference type="Proteomes" id="UP000588017"/>
    </source>
</evidence>
<evidence type="ECO:0000256" key="2">
    <source>
        <dbReference type="ARBA" id="ARBA00022649"/>
    </source>
</evidence>
<keyword evidence="3" id="KW-0805">Transcription regulation</keyword>